<organism evidence="2 3">
    <name type="scientific">Paraconexibacter antarcticus</name>
    <dbReference type="NCBI Taxonomy" id="2949664"/>
    <lineage>
        <taxon>Bacteria</taxon>
        <taxon>Bacillati</taxon>
        <taxon>Actinomycetota</taxon>
        <taxon>Thermoleophilia</taxon>
        <taxon>Solirubrobacterales</taxon>
        <taxon>Paraconexibacteraceae</taxon>
        <taxon>Paraconexibacter</taxon>
    </lineage>
</organism>
<dbReference type="Proteomes" id="UP001056035">
    <property type="component" value="Chromosome"/>
</dbReference>
<accession>A0ABY5DZG8</accession>
<evidence type="ECO:0000259" key="1">
    <source>
        <dbReference type="PROSITE" id="PS50801"/>
    </source>
</evidence>
<feature type="domain" description="STAS" evidence="1">
    <location>
        <begin position="1"/>
        <end position="74"/>
    </location>
</feature>
<reference evidence="2 3" key="1">
    <citation type="submission" date="2022-06" db="EMBL/GenBank/DDBJ databases">
        <title>Paraconexibacter antarcticus.</title>
        <authorList>
            <person name="Kim C.S."/>
        </authorList>
    </citation>
    <scope>NUCLEOTIDE SEQUENCE [LARGE SCALE GENOMIC DNA]</scope>
    <source>
        <strain evidence="2 3">02-257</strain>
    </source>
</reference>
<name>A0ABY5DZG8_9ACTN</name>
<dbReference type="Pfam" id="PF13466">
    <property type="entry name" value="STAS_2"/>
    <property type="match status" value="1"/>
</dbReference>
<dbReference type="InterPro" id="IPR002645">
    <property type="entry name" value="STAS_dom"/>
</dbReference>
<dbReference type="InterPro" id="IPR058548">
    <property type="entry name" value="MlaB-like_STAS"/>
</dbReference>
<dbReference type="Gene3D" id="3.30.750.24">
    <property type="entry name" value="STAS domain"/>
    <property type="match status" value="1"/>
</dbReference>
<dbReference type="InterPro" id="IPR036513">
    <property type="entry name" value="STAS_dom_sf"/>
</dbReference>
<dbReference type="EMBL" id="CP098502">
    <property type="protein sequence ID" value="UTI67076.1"/>
    <property type="molecule type" value="Genomic_DNA"/>
</dbReference>
<protein>
    <submittedName>
        <fullName evidence="2">STAS domain-containing protein</fullName>
    </submittedName>
</protein>
<gene>
    <name evidence="2" type="ORF">NBH00_12150</name>
</gene>
<dbReference type="SUPFAM" id="SSF52091">
    <property type="entry name" value="SpoIIaa-like"/>
    <property type="match status" value="1"/>
</dbReference>
<dbReference type="PROSITE" id="PS50801">
    <property type="entry name" value="STAS"/>
    <property type="match status" value="1"/>
</dbReference>
<evidence type="ECO:0000313" key="3">
    <source>
        <dbReference type="Proteomes" id="UP001056035"/>
    </source>
</evidence>
<keyword evidence="3" id="KW-1185">Reference proteome</keyword>
<sequence length="74" mass="8160">MSRSLASTVDVRVDLSELVFADASLMVDLAMVARRLRKAGRRLYLQDAQPQIRRLIEIVGLDRLAGVTIAPLPA</sequence>
<dbReference type="CDD" id="cd07043">
    <property type="entry name" value="STAS_anti-anti-sigma_factors"/>
    <property type="match status" value="1"/>
</dbReference>
<proteinExistence type="predicted"/>
<evidence type="ECO:0000313" key="2">
    <source>
        <dbReference type="EMBL" id="UTI67076.1"/>
    </source>
</evidence>